<protein>
    <submittedName>
        <fullName evidence="2">Uncharacterized protein</fullName>
    </submittedName>
</protein>
<comment type="caution">
    <text evidence="2">The sequence shown here is derived from an EMBL/GenBank/DDBJ whole genome shotgun (WGS) entry which is preliminary data.</text>
</comment>
<organism evidence="2 3">
    <name type="scientific">Nephila pilipes</name>
    <name type="common">Giant wood spider</name>
    <name type="synonym">Nephila maculata</name>
    <dbReference type="NCBI Taxonomy" id="299642"/>
    <lineage>
        <taxon>Eukaryota</taxon>
        <taxon>Metazoa</taxon>
        <taxon>Ecdysozoa</taxon>
        <taxon>Arthropoda</taxon>
        <taxon>Chelicerata</taxon>
        <taxon>Arachnida</taxon>
        <taxon>Araneae</taxon>
        <taxon>Araneomorphae</taxon>
        <taxon>Entelegynae</taxon>
        <taxon>Araneoidea</taxon>
        <taxon>Nephilidae</taxon>
        <taxon>Nephila</taxon>
    </lineage>
</organism>
<dbReference type="AlphaFoldDB" id="A0A8X6R3P0"/>
<evidence type="ECO:0000313" key="2">
    <source>
        <dbReference type="EMBL" id="GFU45386.1"/>
    </source>
</evidence>
<gene>
    <name evidence="2" type="ORF">NPIL_327781</name>
</gene>
<dbReference type="EMBL" id="BMAW01132841">
    <property type="protein sequence ID" value="GFU45386.1"/>
    <property type="molecule type" value="Genomic_DNA"/>
</dbReference>
<evidence type="ECO:0000256" key="1">
    <source>
        <dbReference type="SAM" id="MobiDB-lite"/>
    </source>
</evidence>
<sequence>MKSFGPSDAKKPSLTAPRSASTVEHKLTSRDQQATDYYRMHKKLYSLTLHKGRRVTNVSLVTTKPYPPTLFLNSLMVLPLSTTFSPHLAHNGKHFLPHRSAGPTRIGSTHAAAAALLHG</sequence>
<keyword evidence="3" id="KW-1185">Reference proteome</keyword>
<accession>A0A8X6R3P0</accession>
<dbReference type="Proteomes" id="UP000887013">
    <property type="component" value="Unassembled WGS sequence"/>
</dbReference>
<proteinExistence type="predicted"/>
<name>A0A8X6R3P0_NEPPI</name>
<feature type="region of interest" description="Disordered" evidence="1">
    <location>
        <begin position="1"/>
        <end position="31"/>
    </location>
</feature>
<reference evidence="2" key="1">
    <citation type="submission" date="2020-08" db="EMBL/GenBank/DDBJ databases">
        <title>Multicomponent nature underlies the extraordinary mechanical properties of spider dragline silk.</title>
        <authorList>
            <person name="Kono N."/>
            <person name="Nakamura H."/>
            <person name="Mori M."/>
            <person name="Yoshida Y."/>
            <person name="Ohtoshi R."/>
            <person name="Malay A.D."/>
            <person name="Moran D.A.P."/>
            <person name="Tomita M."/>
            <person name="Numata K."/>
            <person name="Arakawa K."/>
        </authorList>
    </citation>
    <scope>NUCLEOTIDE SEQUENCE</scope>
</reference>
<evidence type="ECO:0000313" key="3">
    <source>
        <dbReference type="Proteomes" id="UP000887013"/>
    </source>
</evidence>